<dbReference type="EMBL" id="QZCW01000005">
    <property type="protein sequence ID" value="MCW5323452.1"/>
    <property type="molecule type" value="Genomic_DNA"/>
</dbReference>
<proteinExistence type="predicted"/>
<dbReference type="InterPro" id="IPR001387">
    <property type="entry name" value="Cro/C1-type_HTH"/>
</dbReference>
<keyword evidence="3" id="KW-1185">Reference proteome</keyword>
<dbReference type="PROSITE" id="PS50943">
    <property type="entry name" value="HTH_CROC1"/>
    <property type="match status" value="1"/>
</dbReference>
<dbReference type="CDD" id="cd00093">
    <property type="entry name" value="HTH_XRE"/>
    <property type="match status" value="1"/>
</dbReference>
<dbReference type="SUPFAM" id="SSF47413">
    <property type="entry name" value="lambda repressor-like DNA-binding domains"/>
    <property type="match status" value="1"/>
</dbReference>
<dbReference type="Proteomes" id="UP001208935">
    <property type="component" value="Unassembled WGS sequence"/>
</dbReference>
<dbReference type="RefSeq" id="WP_010105667.1">
    <property type="nucleotide sequence ID" value="NZ_QZCW01000005.1"/>
</dbReference>
<sequence length="89" mass="9709">MDRILRAQDSRTFGRMLRDERKALGKSQDDVAAAVGTRRQTIADLEHGKNVGSHTVFAVLAAIGKMVAITDARPDLEMIRAMLEESGNG</sequence>
<protein>
    <submittedName>
        <fullName evidence="2">XRE family transcriptional regulator</fullName>
    </submittedName>
</protein>
<evidence type="ECO:0000313" key="3">
    <source>
        <dbReference type="Proteomes" id="UP001208935"/>
    </source>
</evidence>
<dbReference type="InterPro" id="IPR010982">
    <property type="entry name" value="Lambda_DNA-bd_dom_sf"/>
</dbReference>
<feature type="domain" description="HTH cro/C1-type" evidence="1">
    <location>
        <begin position="17"/>
        <end position="69"/>
    </location>
</feature>
<dbReference type="Gene3D" id="1.10.260.40">
    <property type="entry name" value="lambda repressor-like DNA-binding domains"/>
    <property type="match status" value="1"/>
</dbReference>
<gene>
    <name evidence="2" type="ORF">D5039_20600</name>
</gene>
<organism evidence="2 3">
    <name type="scientific">Verminephrobacter aporrectodeae subsp. tuberculatae</name>
    <dbReference type="NCBI Taxonomy" id="1110392"/>
    <lineage>
        <taxon>Bacteria</taxon>
        <taxon>Pseudomonadati</taxon>
        <taxon>Pseudomonadota</taxon>
        <taxon>Betaproteobacteria</taxon>
        <taxon>Burkholderiales</taxon>
        <taxon>Comamonadaceae</taxon>
        <taxon>Verminephrobacter</taxon>
    </lineage>
</organism>
<evidence type="ECO:0000313" key="2">
    <source>
        <dbReference type="EMBL" id="MCW5323452.1"/>
    </source>
</evidence>
<evidence type="ECO:0000259" key="1">
    <source>
        <dbReference type="PROSITE" id="PS50943"/>
    </source>
</evidence>
<name>A0ABT3KZM6_9BURK</name>
<reference evidence="3" key="1">
    <citation type="submission" date="2023-07" db="EMBL/GenBank/DDBJ databases">
        <title>Verminephrobacter genomes.</title>
        <authorList>
            <person name="Lund M.B."/>
        </authorList>
    </citation>
    <scope>NUCLEOTIDE SEQUENCE [LARGE SCALE GENOMIC DNA]</scope>
    <source>
        <strain evidence="3">AtM5-05</strain>
    </source>
</reference>
<comment type="caution">
    <text evidence="2">The sequence shown here is derived from an EMBL/GenBank/DDBJ whole genome shotgun (WGS) entry which is preliminary data.</text>
</comment>
<dbReference type="Pfam" id="PF01381">
    <property type="entry name" value="HTH_3"/>
    <property type="match status" value="1"/>
</dbReference>
<dbReference type="SMART" id="SM00530">
    <property type="entry name" value="HTH_XRE"/>
    <property type="match status" value="1"/>
</dbReference>
<accession>A0ABT3KZM6</accession>